<sequence length="98" mass="11328">MKIIRANRGKGKTTELVKHSNKEWKYIICKDRQRVELIVKTSQKLGLDIPFPITVAELPLRSPFIKSVLIDDIEDVLQYLIGKKIDYITTSCDIEIIE</sequence>
<reference evidence="1" key="2">
    <citation type="submission" date="2009-08" db="EMBL/GenBank/DDBJ databases">
        <authorList>
            <person name="Shrivastava S."/>
            <person name="Brinkac L.M."/>
            <person name="Dodson R.J."/>
            <person name="Harkins D.M."/>
            <person name="Durkin A.S."/>
            <person name="Sutton G."/>
        </authorList>
    </citation>
    <scope>NUCLEOTIDE SEQUENCE</scope>
    <source>
        <strain evidence="1">Eklund 17B</strain>
    </source>
</reference>
<dbReference type="AlphaFoldDB" id="B2TRT2"/>
<accession>B2TRT2</accession>
<evidence type="ECO:0000313" key="1">
    <source>
        <dbReference type="EMBL" id="ACD24501.1"/>
    </source>
</evidence>
<dbReference type="EMBL" id="CP001056">
    <property type="protein sequence ID" value="ACD24501.1"/>
    <property type="molecule type" value="Genomic_DNA"/>
</dbReference>
<dbReference type="KEGG" id="cbk:CLL_A2267"/>
<dbReference type="HOGENOM" id="CLU_2232397_0_0_9"/>
<proteinExistence type="predicted"/>
<name>B2TRT2_CLOBB</name>
<gene>
    <name evidence="1" type="ordered locus">CLL_A2267</name>
</gene>
<reference evidence="1" key="1">
    <citation type="submission" date="2009-06" db="EMBL/GenBank/DDBJ databases">
        <authorList>
            <consortium name="US DOE Joint Genome Institute (JGI-PGF)"/>
            <person name="Lucas S."/>
            <person name="Copeland A."/>
            <person name="Lapidus A."/>
            <person name="Glavina del Rio T."/>
            <person name="Dalin E."/>
            <person name="Tice H."/>
            <person name="Bruce D."/>
            <person name="Goodwin L."/>
            <person name="Pitluck S."/>
            <person name="Kyrpides N."/>
            <person name="Mavromatis K."/>
            <person name="Ivanova N."/>
            <person name="Saunders E."/>
            <person name="Brettin T."/>
            <person name="Detter J.C."/>
            <person name="Han C."/>
            <person name="Larimer F."/>
            <person name="Land M."/>
            <person name="Hauser L."/>
            <person name="Markowitz V."/>
            <person name="Cheng J.-F."/>
            <person name="Hugenholtz P."/>
            <person name="Woyke T."/>
            <person name="Wu D."/>
            <person name="Gronow S."/>
            <person name="Klenk H.-P."/>
            <person name="Eisen J.A."/>
        </authorList>
    </citation>
    <scope>NUCLEOTIDE SEQUENCE</scope>
    <source>
        <strain evidence="1">Eklund 17B</strain>
    </source>
</reference>
<dbReference type="PATRIC" id="fig|935198.13.peg.2221"/>
<accession>U4P9X5</accession>
<organism evidence="1">
    <name type="scientific">Clostridium botulinum (strain Eklund 17B / Type B)</name>
    <dbReference type="NCBI Taxonomy" id="935198"/>
    <lineage>
        <taxon>Bacteria</taxon>
        <taxon>Bacillati</taxon>
        <taxon>Bacillota</taxon>
        <taxon>Clostridia</taxon>
        <taxon>Eubacteriales</taxon>
        <taxon>Clostridiaceae</taxon>
        <taxon>Clostridium</taxon>
    </lineage>
</organism>
<protein>
    <submittedName>
        <fullName evidence="1">Replicase domain protein</fullName>
    </submittedName>
</protein>